<comment type="caution">
    <text evidence="1">The sequence shown here is derived from an EMBL/GenBank/DDBJ whole genome shotgun (WGS) entry which is preliminary data.</text>
</comment>
<evidence type="ECO:0000313" key="1">
    <source>
        <dbReference type="EMBL" id="MDX8046210.1"/>
    </source>
</evidence>
<accession>A0ACC6M5F9</accession>
<proteinExistence type="predicted"/>
<organism evidence="1 2">
    <name type="scientific">Gracilibacillus pellucidus</name>
    <dbReference type="NCBI Taxonomy" id="3095368"/>
    <lineage>
        <taxon>Bacteria</taxon>
        <taxon>Bacillati</taxon>
        <taxon>Bacillota</taxon>
        <taxon>Bacilli</taxon>
        <taxon>Bacillales</taxon>
        <taxon>Bacillaceae</taxon>
        <taxon>Gracilibacillus</taxon>
    </lineage>
</organism>
<evidence type="ECO:0000313" key="2">
    <source>
        <dbReference type="Proteomes" id="UP001277972"/>
    </source>
</evidence>
<gene>
    <name evidence="1" type="ORF">SH601_09425</name>
</gene>
<protein>
    <submittedName>
        <fullName evidence="1">CAP-associated domain-containing protein</fullName>
    </submittedName>
</protein>
<dbReference type="EMBL" id="JAWZSR010000004">
    <property type="protein sequence ID" value="MDX8046210.1"/>
    <property type="molecule type" value="Genomic_DNA"/>
</dbReference>
<sequence length="369" mass="42513">MPKIRTILFLLLLGGLVWFLYGDDYKQTGLSGVWGEIKDDIQHIKESDAVQQMQLGLENLLHYVTDKEEVPPTPDIEAPDLHQPTEQTFSVHNIEIHDQKSTVEEDLNHAKRHSMNDYGIDWYTYHEHYHHFVMVAYDKNDQVVGLFTNQDLISSTVDITLETDKRTVREQFGDPLQAIQKGLVKYRIDDNDDQDTYVIDNNYITFFYDVHQDNQVAAIQIIAKELEDDKTDYFASPSKQLTEGLEYQLFDLTNAARVKFGKTVLEWYEPARLTAQHHSEDMAENNYFGHTNLAGLSPFDRLKEDDISFQMAGENLATGQASSIYAHQGLMNSAGHRENILKDEFRLMTVGVAFQDNGQPFYTENYLTK</sequence>
<dbReference type="Proteomes" id="UP001277972">
    <property type="component" value="Unassembled WGS sequence"/>
</dbReference>
<keyword evidence="2" id="KW-1185">Reference proteome</keyword>
<reference evidence="1" key="1">
    <citation type="submission" date="2023-11" db="EMBL/GenBank/DDBJ databases">
        <title>Gracilibacillus pellucida a moderately halophilic bacterium isolated from saline soil in Xinjiang province.</title>
        <authorList>
            <person name="Zhang Z."/>
            <person name="Tan F."/>
            <person name="Wang Y."/>
            <person name="Xia M."/>
        </authorList>
    </citation>
    <scope>NUCLEOTIDE SEQUENCE</scope>
    <source>
        <strain evidence="1">S3-1-1</strain>
    </source>
</reference>
<name>A0ACC6M5F9_9BACI</name>